<gene>
    <name evidence="10" type="ORF">Ssi02_18330</name>
</gene>
<keyword evidence="7 8" id="KW-0472">Membrane</keyword>
<keyword evidence="3 8" id="KW-0813">Transport</keyword>
<dbReference type="EMBL" id="BOOW01000010">
    <property type="protein sequence ID" value="GII91602.1"/>
    <property type="molecule type" value="Genomic_DNA"/>
</dbReference>
<comment type="similarity">
    <text evidence="2">Belongs to the binding-protein-dependent transport system permease family. CysTW subfamily.</text>
</comment>
<dbReference type="Proteomes" id="UP000606172">
    <property type="component" value="Unassembled WGS sequence"/>
</dbReference>
<evidence type="ECO:0000313" key="11">
    <source>
        <dbReference type="Proteomes" id="UP000606172"/>
    </source>
</evidence>
<feature type="domain" description="ABC transmembrane type-1" evidence="9">
    <location>
        <begin position="82"/>
        <end position="285"/>
    </location>
</feature>
<feature type="transmembrane region" description="Helical" evidence="8">
    <location>
        <begin position="216"/>
        <end position="242"/>
    </location>
</feature>
<evidence type="ECO:0000259" key="9">
    <source>
        <dbReference type="PROSITE" id="PS50928"/>
    </source>
</evidence>
<accession>A0A919RDU5</accession>
<feature type="transmembrane region" description="Helical" evidence="8">
    <location>
        <begin position="160"/>
        <end position="184"/>
    </location>
</feature>
<feature type="transmembrane region" description="Helical" evidence="8">
    <location>
        <begin position="27"/>
        <end position="47"/>
    </location>
</feature>
<feature type="transmembrane region" description="Helical" evidence="8">
    <location>
        <begin position="116"/>
        <end position="140"/>
    </location>
</feature>
<protein>
    <submittedName>
        <fullName evidence="10">ABC transporter permease</fullName>
    </submittedName>
</protein>
<comment type="caution">
    <text evidence="10">The sequence shown here is derived from an EMBL/GenBank/DDBJ whole genome shotgun (WGS) entry which is preliminary data.</text>
</comment>
<evidence type="ECO:0000256" key="8">
    <source>
        <dbReference type="RuleBase" id="RU363032"/>
    </source>
</evidence>
<dbReference type="GO" id="GO:0005886">
    <property type="term" value="C:plasma membrane"/>
    <property type="evidence" value="ECO:0007669"/>
    <property type="project" value="UniProtKB-SubCell"/>
</dbReference>
<evidence type="ECO:0000313" key="10">
    <source>
        <dbReference type="EMBL" id="GII91602.1"/>
    </source>
</evidence>
<dbReference type="Gene3D" id="1.10.3720.10">
    <property type="entry name" value="MetI-like"/>
    <property type="match status" value="1"/>
</dbReference>
<organism evidence="10 11">
    <name type="scientific">Sinosporangium siamense</name>
    <dbReference type="NCBI Taxonomy" id="1367973"/>
    <lineage>
        <taxon>Bacteria</taxon>
        <taxon>Bacillati</taxon>
        <taxon>Actinomycetota</taxon>
        <taxon>Actinomycetes</taxon>
        <taxon>Streptosporangiales</taxon>
        <taxon>Streptosporangiaceae</taxon>
        <taxon>Sinosporangium</taxon>
    </lineage>
</organism>
<evidence type="ECO:0000256" key="6">
    <source>
        <dbReference type="ARBA" id="ARBA00022989"/>
    </source>
</evidence>
<keyword evidence="6 8" id="KW-1133">Transmembrane helix</keyword>
<dbReference type="PANTHER" id="PTHR42929">
    <property type="entry name" value="INNER MEMBRANE ABC TRANSPORTER PERMEASE PROTEIN YDCU-RELATED-RELATED"/>
    <property type="match status" value="1"/>
</dbReference>
<comment type="subcellular location">
    <subcellularLocation>
        <location evidence="1 8">Cell membrane</location>
        <topology evidence="1 8">Multi-pass membrane protein</topology>
    </subcellularLocation>
</comment>
<dbReference type="RefSeq" id="WP_204023343.1">
    <property type="nucleotide sequence ID" value="NZ_BOOW01000010.1"/>
</dbReference>
<proteinExistence type="inferred from homology"/>
<dbReference type="CDD" id="cd06261">
    <property type="entry name" value="TM_PBP2"/>
    <property type="match status" value="1"/>
</dbReference>
<keyword evidence="4" id="KW-1003">Cell membrane</keyword>
<dbReference type="PANTHER" id="PTHR42929:SF5">
    <property type="entry name" value="ABC TRANSPORTER PERMEASE PROTEIN"/>
    <property type="match status" value="1"/>
</dbReference>
<evidence type="ECO:0000256" key="4">
    <source>
        <dbReference type="ARBA" id="ARBA00022475"/>
    </source>
</evidence>
<evidence type="ECO:0000256" key="5">
    <source>
        <dbReference type="ARBA" id="ARBA00022692"/>
    </source>
</evidence>
<dbReference type="PROSITE" id="PS50928">
    <property type="entry name" value="ABC_TM1"/>
    <property type="match status" value="1"/>
</dbReference>
<evidence type="ECO:0000256" key="2">
    <source>
        <dbReference type="ARBA" id="ARBA00007069"/>
    </source>
</evidence>
<dbReference type="GO" id="GO:0055085">
    <property type="term" value="P:transmembrane transport"/>
    <property type="evidence" value="ECO:0007669"/>
    <property type="project" value="InterPro"/>
</dbReference>
<evidence type="ECO:0000256" key="3">
    <source>
        <dbReference type="ARBA" id="ARBA00022448"/>
    </source>
</evidence>
<feature type="transmembrane region" description="Helical" evidence="8">
    <location>
        <begin position="262"/>
        <end position="286"/>
    </location>
</feature>
<name>A0A919RDU5_9ACTN</name>
<dbReference type="Pfam" id="PF00528">
    <property type="entry name" value="BPD_transp_1"/>
    <property type="match status" value="1"/>
</dbReference>
<sequence length="303" mass="32907">MAPTHTVKRVDDVRDRFRRLKRPRTRLPMGLLLTAPVVIFLVVFFVYPVAEIFRMSFIGDGGTLSLEHYTDFAGTEVYVAILLRTIYTAIIVTALCALIAYPYAYLMTLVGGKTRALMLGLVLIPLWTSLLARTYAWIILLSDVGPIVSFLSVLGMEVKVLGTSGGVLIGMVQVLLPFITLPLYNNMRTVDRRLVMAAQSLGATPRAAFRQVFLPLTAPGLITGSVMVFVLGLGFYVTPALLGSPSQSMLAQLAAQEISLKLAWGSAGAMSVFLSLLTLIVLMVAARFGMTSMLSRVGGKNAR</sequence>
<feature type="transmembrane region" description="Helical" evidence="8">
    <location>
        <begin position="77"/>
        <end position="104"/>
    </location>
</feature>
<evidence type="ECO:0000256" key="7">
    <source>
        <dbReference type="ARBA" id="ARBA00023136"/>
    </source>
</evidence>
<dbReference type="AlphaFoldDB" id="A0A919RDU5"/>
<evidence type="ECO:0000256" key="1">
    <source>
        <dbReference type="ARBA" id="ARBA00004651"/>
    </source>
</evidence>
<keyword evidence="5 8" id="KW-0812">Transmembrane</keyword>
<dbReference type="InterPro" id="IPR035906">
    <property type="entry name" value="MetI-like_sf"/>
</dbReference>
<dbReference type="SUPFAM" id="SSF161098">
    <property type="entry name" value="MetI-like"/>
    <property type="match status" value="1"/>
</dbReference>
<dbReference type="InterPro" id="IPR000515">
    <property type="entry name" value="MetI-like"/>
</dbReference>
<keyword evidence="11" id="KW-1185">Reference proteome</keyword>
<reference evidence="10" key="1">
    <citation type="submission" date="2021-01" db="EMBL/GenBank/DDBJ databases">
        <title>Whole genome shotgun sequence of Sinosporangium siamense NBRC 109515.</title>
        <authorList>
            <person name="Komaki H."/>
            <person name="Tamura T."/>
        </authorList>
    </citation>
    <scope>NUCLEOTIDE SEQUENCE</scope>
    <source>
        <strain evidence="10">NBRC 109515</strain>
    </source>
</reference>